<evidence type="ECO:0000256" key="1">
    <source>
        <dbReference type="SAM" id="MobiDB-lite"/>
    </source>
</evidence>
<feature type="region of interest" description="Disordered" evidence="1">
    <location>
        <begin position="50"/>
        <end position="233"/>
    </location>
</feature>
<feature type="compositionally biased region" description="Pro residues" evidence="1">
    <location>
        <begin position="210"/>
        <end position="221"/>
    </location>
</feature>
<dbReference type="AlphaFoldDB" id="A0A916J0R7"/>
<sequence>MPFRDGGPAYPVTFPRYTTELPAPLIGGPGRVHSIFLSLGQEVTRRLRRRNRGACQERRPTPNASPPPATPAKQGRMPRAKTHPQRKPPRRLRRRNKGACQERRPTPNASPPPATPAKQRRMPRAKTHPQHKPPAGYAGETAAHAKHETPTNTKAPPPAKQQRLPRARTPPKPHPPSIPQSPDAPAAGRPALAGKTAAARPPHRQFHIQLPPPPRSAPGPISPSARDRDTAPQ</sequence>
<protein>
    <submittedName>
        <fullName evidence="2">Uncharacterized protein</fullName>
    </submittedName>
</protein>
<dbReference type="EMBL" id="CAJPUY010000040">
    <property type="protein sequence ID" value="CAG2158018.1"/>
    <property type="molecule type" value="Genomic_DNA"/>
</dbReference>
<evidence type="ECO:0000313" key="3">
    <source>
        <dbReference type="Proteomes" id="UP000672934"/>
    </source>
</evidence>
<keyword evidence="3" id="KW-1185">Reference proteome</keyword>
<comment type="caution">
    <text evidence="2">The sequence shown here is derived from an EMBL/GenBank/DDBJ whole genome shotgun (WGS) entry which is preliminary data.</text>
</comment>
<feature type="compositionally biased region" description="Basic residues" evidence="1">
    <location>
        <begin position="118"/>
        <end position="131"/>
    </location>
</feature>
<organism evidence="2 3">
    <name type="scientific">Cupriavidus yeoncheonensis</name>
    <dbReference type="NCBI Taxonomy" id="1462994"/>
    <lineage>
        <taxon>Bacteria</taxon>
        <taxon>Pseudomonadati</taxon>
        <taxon>Pseudomonadota</taxon>
        <taxon>Betaproteobacteria</taxon>
        <taxon>Burkholderiales</taxon>
        <taxon>Burkholderiaceae</taxon>
        <taxon>Cupriavidus</taxon>
    </lineage>
</organism>
<reference evidence="2" key="1">
    <citation type="submission" date="2021-03" db="EMBL/GenBank/DDBJ databases">
        <authorList>
            <person name="Peeters C."/>
        </authorList>
    </citation>
    <scope>NUCLEOTIDE SEQUENCE</scope>
    <source>
        <strain evidence="2">LMG 31506</strain>
    </source>
</reference>
<dbReference type="Proteomes" id="UP000672934">
    <property type="component" value="Unassembled WGS sequence"/>
</dbReference>
<accession>A0A916J0R7</accession>
<name>A0A916J0R7_9BURK</name>
<evidence type="ECO:0000313" key="2">
    <source>
        <dbReference type="EMBL" id="CAG2158018.1"/>
    </source>
</evidence>
<feature type="compositionally biased region" description="Basic residues" evidence="1">
    <location>
        <begin position="76"/>
        <end position="97"/>
    </location>
</feature>
<proteinExistence type="predicted"/>
<gene>
    <name evidence="2" type="ORF">LMG31506_06218</name>
</gene>